<dbReference type="InterPro" id="IPR016181">
    <property type="entry name" value="Acyl_CoA_acyltransferase"/>
</dbReference>
<keyword evidence="1" id="KW-0678">Repressor</keyword>
<keyword evidence="8" id="KW-1185">Reference proteome</keyword>
<dbReference type="SUPFAM" id="SSF55729">
    <property type="entry name" value="Acyl-CoA N-acyltransferases (Nat)"/>
    <property type="match status" value="1"/>
</dbReference>
<dbReference type="Gene3D" id="3.40.630.30">
    <property type="match status" value="1"/>
</dbReference>
<gene>
    <name evidence="7" type="ORF">H6G05_17135</name>
</gene>
<protein>
    <submittedName>
        <fullName evidence="7">GNAT family N-acetyltransferase</fullName>
    </submittedName>
</protein>
<evidence type="ECO:0000256" key="3">
    <source>
        <dbReference type="ARBA" id="ARBA00022679"/>
    </source>
</evidence>
<dbReference type="PANTHER" id="PTHR36449">
    <property type="entry name" value="ACETYLTRANSFERASE-RELATED"/>
    <property type="match status" value="1"/>
</dbReference>
<keyword evidence="3" id="KW-0808">Transferase</keyword>
<accession>A0ABR8CD95</accession>
<dbReference type="EMBL" id="JACJQY010000031">
    <property type="protein sequence ID" value="MBD2318566.1"/>
    <property type="molecule type" value="Genomic_DNA"/>
</dbReference>
<keyword evidence="2" id="KW-1277">Toxin-antitoxin system</keyword>
<comment type="caution">
    <text evidence="7">The sequence shown here is derived from an EMBL/GenBank/DDBJ whole genome shotgun (WGS) entry which is preliminary data.</text>
</comment>
<reference evidence="7 8" key="1">
    <citation type="journal article" date="2020" name="ISME J.">
        <title>Comparative genomics reveals insights into cyanobacterial evolution and habitat adaptation.</title>
        <authorList>
            <person name="Chen M.Y."/>
            <person name="Teng W.K."/>
            <person name="Zhao L."/>
            <person name="Hu C.X."/>
            <person name="Zhou Y.K."/>
            <person name="Han B.P."/>
            <person name="Song L.R."/>
            <person name="Shu W.S."/>
        </authorList>
    </citation>
    <scope>NUCLEOTIDE SEQUENCE [LARGE SCALE GENOMIC DNA]</scope>
    <source>
        <strain evidence="7 8">FACHB-1050</strain>
    </source>
</reference>
<sequence>MIIKVESFDSRKHCRADFCCGQENLDNYIYKQASQDIKRKVSTVFVLIDAADPKLNILGYYTLSSYTIEIEYLDQSFAKNLPRYPQLPATLLGRLAIDNQQKGKGFGELMLLDALKKTLSASKQIASLAIIAEALDDSAVSFYLKYGFQKFIQNPMKLYLPIKSIEDILK</sequence>
<comment type="catalytic activity">
    <reaction evidence="5">
        <text>glycyl-tRNA(Gly) + acetyl-CoA = N-acetylglycyl-tRNA(Gly) + CoA + H(+)</text>
        <dbReference type="Rhea" id="RHEA:81867"/>
        <dbReference type="Rhea" id="RHEA-COMP:9683"/>
        <dbReference type="Rhea" id="RHEA-COMP:19766"/>
        <dbReference type="ChEBI" id="CHEBI:15378"/>
        <dbReference type="ChEBI" id="CHEBI:57287"/>
        <dbReference type="ChEBI" id="CHEBI:57288"/>
        <dbReference type="ChEBI" id="CHEBI:78522"/>
        <dbReference type="ChEBI" id="CHEBI:232036"/>
    </reaction>
</comment>
<dbReference type="RefSeq" id="WP_190579671.1">
    <property type="nucleotide sequence ID" value="NZ_CAWPQU010000025.1"/>
</dbReference>
<proteinExistence type="predicted"/>
<evidence type="ECO:0000259" key="6">
    <source>
        <dbReference type="Pfam" id="PF13673"/>
    </source>
</evidence>
<feature type="domain" description="N-acetyltransferase" evidence="6">
    <location>
        <begin position="92"/>
        <end position="151"/>
    </location>
</feature>
<dbReference type="InterPro" id="IPR000182">
    <property type="entry name" value="GNAT_dom"/>
</dbReference>
<dbReference type="Proteomes" id="UP000618445">
    <property type="component" value="Unassembled WGS sequence"/>
</dbReference>
<evidence type="ECO:0000313" key="8">
    <source>
        <dbReference type="Proteomes" id="UP000618445"/>
    </source>
</evidence>
<evidence type="ECO:0000256" key="1">
    <source>
        <dbReference type="ARBA" id="ARBA00022491"/>
    </source>
</evidence>
<evidence type="ECO:0000313" key="7">
    <source>
        <dbReference type="EMBL" id="MBD2318566.1"/>
    </source>
</evidence>
<evidence type="ECO:0000256" key="4">
    <source>
        <dbReference type="ARBA" id="ARBA00023315"/>
    </source>
</evidence>
<dbReference type="PANTHER" id="PTHR36449:SF1">
    <property type="entry name" value="ACETYLTRANSFERASE"/>
    <property type="match status" value="1"/>
</dbReference>
<dbReference type="Pfam" id="PF13673">
    <property type="entry name" value="Acetyltransf_10"/>
    <property type="match status" value="1"/>
</dbReference>
<organism evidence="7 8">
    <name type="scientific">Phormidium tenue FACHB-1050</name>
    <dbReference type="NCBI Taxonomy" id="2692857"/>
    <lineage>
        <taxon>Bacteria</taxon>
        <taxon>Bacillati</taxon>
        <taxon>Cyanobacteriota</taxon>
        <taxon>Cyanophyceae</taxon>
        <taxon>Oscillatoriophycideae</taxon>
        <taxon>Oscillatoriales</taxon>
        <taxon>Oscillatoriaceae</taxon>
        <taxon>Phormidium</taxon>
    </lineage>
</organism>
<evidence type="ECO:0000256" key="2">
    <source>
        <dbReference type="ARBA" id="ARBA00022649"/>
    </source>
</evidence>
<keyword evidence="4" id="KW-0012">Acyltransferase</keyword>
<name>A0ABR8CD95_9CYAN</name>
<evidence type="ECO:0000256" key="5">
    <source>
        <dbReference type="ARBA" id="ARBA00049880"/>
    </source>
</evidence>